<sequence length="89" mass="10423">MIDAEKDAAGIRRLPSNNLVFSEDRSRDEYDYLEIGVYNGDHLSYSGMTKKGEIRIWILDESRKVNLTRIVRENWDDLSSLREAMEIKN</sequence>
<evidence type="ECO:0000313" key="2">
    <source>
        <dbReference type="Proteomes" id="UP001417504"/>
    </source>
</evidence>
<evidence type="ECO:0000313" key="1">
    <source>
        <dbReference type="EMBL" id="KAK9103740.1"/>
    </source>
</evidence>
<keyword evidence="2" id="KW-1185">Reference proteome</keyword>
<accession>A0AAP0I0V6</accession>
<gene>
    <name evidence="1" type="ORF">Sjap_020994</name>
</gene>
<reference evidence="1 2" key="1">
    <citation type="submission" date="2024-01" db="EMBL/GenBank/DDBJ databases">
        <title>Genome assemblies of Stephania.</title>
        <authorList>
            <person name="Yang L."/>
        </authorList>
    </citation>
    <scope>NUCLEOTIDE SEQUENCE [LARGE SCALE GENOMIC DNA]</scope>
    <source>
        <strain evidence="1">QJT</strain>
        <tissue evidence="1">Leaf</tissue>
    </source>
</reference>
<dbReference type="EMBL" id="JBBNAE010000008">
    <property type="protein sequence ID" value="KAK9103740.1"/>
    <property type="molecule type" value="Genomic_DNA"/>
</dbReference>
<name>A0AAP0I0V6_9MAGN</name>
<comment type="caution">
    <text evidence="1">The sequence shown here is derived from an EMBL/GenBank/DDBJ whole genome shotgun (WGS) entry which is preliminary data.</text>
</comment>
<proteinExistence type="predicted"/>
<protein>
    <submittedName>
        <fullName evidence="1">Uncharacterized protein</fullName>
    </submittedName>
</protein>
<organism evidence="1 2">
    <name type="scientific">Stephania japonica</name>
    <dbReference type="NCBI Taxonomy" id="461633"/>
    <lineage>
        <taxon>Eukaryota</taxon>
        <taxon>Viridiplantae</taxon>
        <taxon>Streptophyta</taxon>
        <taxon>Embryophyta</taxon>
        <taxon>Tracheophyta</taxon>
        <taxon>Spermatophyta</taxon>
        <taxon>Magnoliopsida</taxon>
        <taxon>Ranunculales</taxon>
        <taxon>Menispermaceae</taxon>
        <taxon>Menispermoideae</taxon>
        <taxon>Cissampelideae</taxon>
        <taxon>Stephania</taxon>
    </lineage>
</organism>
<dbReference type="AlphaFoldDB" id="A0AAP0I0V6"/>
<dbReference type="Proteomes" id="UP001417504">
    <property type="component" value="Unassembled WGS sequence"/>
</dbReference>